<dbReference type="SUPFAM" id="SSF53335">
    <property type="entry name" value="S-adenosyl-L-methionine-dependent methyltransferases"/>
    <property type="match status" value="1"/>
</dbReference>
<organism evidence="2 3">
    <name type="scientific">Rhodotorula paludigena</name>
    <dbReference type="NCBI Taxonomy" id="86838"/>
    <lineage>
        <taxon>Eukaryota</taxon>
        <taxon>Fungi</taxon>
        <taxon>Dikarya</taxon>
        <taxon>Basidiomycota</taxon>
        <taxon>Pucciniomycotina</taxon>
        <taxon>Microbotryomycetes</taxon>
        <taxon>Sporidiobolales</taxon>
        <taxon>Sporidiobolaceae</taxon>
        <taxon>Rhodotorula</taxon>
    </lineage>
</organism>
<evidence type="ECO:0000313" key="3">
    <source>
        <dbReference type="Proteomes" id="UP001342314"/>
    </source>
</evidence>
<dbReference type="Gene3D" id="3.40.50.150">
    <property type="entry name" value="Vaccinia Virus protein VP39"/>
    <property type="match status" value="1"/>
</dbReference>
<dbReference type="PANTHER" id="PTHR20974:SF0">
    <property type="entry name" value="UPF0585 PROTEIN CG18661"/>
    <property type="match status" value="1"/>
</dbReference>
<dbReference type="EMBL" id="BQKY01000011">
    <property type="protein sequence ID" value="GJN92623.1"/>
    <property type="molecule type" value="Genomic_DNA"/>
</dbReference>
<reference evidence="2 3" key="1">
    <citation type="submission" date="2021-12" db="EMBL/GenBank/DDBJ databases">
        <title>High titer production of polyol ester of fatty acids by Rhodotorula paludigena BS15 towards product separation-free biomass refinery.</title>
        <authorList>
            <person name="Mano J."/>
            <person name="Ono H."/>
            <person name="Tanaka T."/>
            <person name="Naito K."/>
            <person name="Sushida H."/>
            <person name="Ike M."/>
            <person name="Tokuyasu K."/>
            <person name="Kitaoka M."/>
        </authorList>
    </citation>
    <scope>NUCLEOTIDE SEQUENCE [LARGE SCALE GENOMIC DNA]</scope>
    <source>
        <strain evidence="2 3">BS15</strain>
    </source>
</reference>
<protein>
    <recommendedName>
        <fullName evidence="4">Methyltransferase domain-containing protein</fullName>
    </recommendedName>
</protein>
<name>A0AAV5GR08_9BASI</name>
<evidence type="ECO:0008006" key="4">
    <source>
        <dbReference type="Google" id="ProtNLM"/>
    </source>
</evidence>
<dbReference type="InterPro" id="IPR029063">
    <property type="entry name" value="SAM-dependent_MTases_sf"/>
</dbReference>
<keyword evidence="3" id="KW-1185">Reference proteome</keyword>
<dbReference type="AlphaFoldDB" id="A0AAV5GR08"/>
<dbReference type="Pfam" id="PF06080">
    <property type="entry name" value="DUF938"/>
    <property type="match status" value="1"/>
</dbReference>
<comment type="similarity">
    <text evidence="1">Belongs to the UPF0585 family.</text>
</comment>
<proteinExistence type="inferred from homology"/>
<dbReference type="CDD" id="cd02440">
    <property type="entry name" value="AdoMet_MTases"/>
    <property type="match status" value="1"/>
</dbReference>
<evidence type="ECO:0000256" key="1">
    <source>
        <dbReference type="ARBA" id="ARBA00008308"/>
    </source>
</evidence>
<dbReference type="PANTHER" id="PTHR20974">
    <property type="entry name" value="UPF0585 PROTEIN CG18661"/>
    <property type="match status" value="1"/>
</dbReference>
<sequence>MTTDSPTPASTSQGPRFPSTLAPEAYYDGLVPRFQSTVLPSLAPFFTSLTDSPTSPGRPVRVLELASGNGTHALLYAREFAAHGIELQPSECDEWGCERVDALVAQQQTGGERARVRKAVKVDVLDEGDWEALSGKAKEEGTFDLVLGQNFIHMIPFPSGPRAIFRSLLAHKLVSPSRGKLVFYGPFKHDAGFFTPSDESFDAHIAARPSPYPLGLRSLDELERIAREEGWDECDRVKVEANGNWVVAYRVA</sequence>
<dbReference type="Proteomes" id="UP001342314">
    <property type="component" value="Unassembled WGS sequence"/>
</dbReference>
<evidence type="ECO:0000313" key="2">
    <source>
        <dbReference type="EMBL" id="GJN92623.1"/>
    </source>
</evidence>
<gene>
    <name evidence="2" type="ORF">Rhopal_005658-T1</name>
</gene>
<dbReference type="InterPro" id="IPR010342">
    <property type="entry name" value="DUF938"/>
</dbReference>
<comment type="caution">
    <text evidence="2">The sequence shown here is derived from an EMBL/GenBank/DDBJ whole genome shotgun (WGS) entry which is preliminary data.</text>
</comment>
<accession>A0AAV5GR08</accession>